<gene>
    <name evidence="4" type="ORF">Fmac_017650</name>
</gene>
<proteinExistence type="inferred from homology"/>
<protein>
    <recommendedName>
        <fullName evidence="3">PCI domain-containing protein</fullName>
    </recommendedName>
</protein>
<dbReference type="Proteomes" id="UP001603857">
    <property type="component" value="Unassembled WGS sequence"/>
</dbReference>
<dbReference type="AlphaFoldDB" id="A0ABD1M2R2"/>
<organism evidence="4 5">
    <name type="scientific">Flemingia macrophylla</name>
    <dbReference type="NCBI Taxonomy" id="520843"/>
    <lineage>
        <taxon>Eukaryota</taxon>
        <taxon>Viridiplantae</taxon>
        <taxon>Streptophyta</taxon>
        <taxon>Embryophyta</taxon>
        <taxon>Tracheophyta</taxon>
        <taxon>Spermatophyta</taxon>
        <taxon>Magnoliopsida</taxon>
        <taxon>eudicotyledons</taxon>
        <taxon>Gunneridae</taxon>
        <taxon>Pentapetalae</taxon>
        <taxon>rosids</taxon>
        <taxon>fabids</taxon>
        <taxon>Fabales</taxon>
        <taxon>Fabaceae</taxon>
        <taxon>Papilionoideae</taxon>
        <taxon>50 kb inversion clade</taxon>
        <taxon>NPAAA clade</taxon>
        <taxon>indigoferoid/millettioid clade</taxon>
        <taxon>Phaseoleae</taxon>
        <taxon>Flemingia</taxon>
    </lineage>
</organism>
<dbReference type="PROSITE" id="PS50250">
    <property type="entry name" value="PCI"/>
    <property type="match status" value="1"/>
</dbReference>
<dbReference type="Pfam" id="PF01399">
    <property type="entry name" value="PCI"/>
    <property type="match status" value="1"/>
</dbReference>
<dbReference type="InterPro" id="IPR045237">
    <property type="entry name" value="COPS7/eIF3m"/>
</dbReference>
<sequence>MRELIQHFVKEASASRDEHAIASVVVKATSHPSLFSFSEILSVTNLPQLEETGNSGYLDMLQLFAQGTWSDYKSNADHLPQLVPDQIVKLKQLTVLTLAETYKVLSYDQLMQELDLTSVRELEDFLIHECIYAGIVRGKLDQLQRCFGVQFSACRDSRPAQLGHMIQILSHWLSKSEILVASIQENIKWADNTSEIVKKHRKEVEERVKEVKKSVKFVYMEWGSFGCWKIFMRKDLYYHEGGRHSLK</sequence>
<dbReference type="GO" id="GO:0008180">
    <property type="term" value="C:COP9 signalosome"/>
    <property type="evidence" value="ECO:0007669"/>
    <property type="project" value="UniProtKB-KW"/>
</dbReference>
<evidence type="ECO:0000256" key="2">
    <source>
        <dbReference type="ARBA" id="ARBA00022790"/>
    </source>
</evidence>
<accession>A0ABD1M2R2</accession>
<keyword evidence="2" id="KW-0736">Signalosome</keyword>
<evidence type="ECO:0000313" key="4">
    <source>
        <dbReference type="EMBL" id="KAL2330069.1"/>
    </source>
</evidence>
<dbReference type="PANTHER" id="PTHR15350">
    <property type="entry name" value="COP9 SIGNALOSOME COMPLEX SUBUNIT 7/DENDRITIC CELL PROTEIN GA17"/>
    <property type="match status" value="1"/>
</dbReference>
<dbReference type="SMART" id="SM00088">
    <property type="entry name" value="PINT"/>
    <property type="match status" value="1"/>
</dbReference>
<dbReference type="PANTHER" id="PTHR15350:SF5">
    <property type="entry name" value="COP9 SIGNALOSOME COMPLEX SUBUNIT 7"/>
    <property type="match status" value="1"/>
</dbReference>
<keyword evidence="5" id="KW-1185">Reference proteome</keyword>
<comment type="caution">
    <text evidence="4">The sequence shown here is derived from an EMBL/GenBank/DDBJ whole genome shotgun (WGS) entry which is preliminary data.</text>
</comment>
<dbReference type="InterPro" id="IPR000717">
    <property type="entry name" value="PCI_dom"/>
</dbReference>
<reference evidence="4 5" key="1">
    <citation type="submission" date="2024-08" db="EMBL/GenBank/DDBJ databases">
        <title>Insights into the chromosomal genome structure of Flemingia macrophylla.</title>
        <authorList>
            <person name="Ding Y."/>
            <person name="Zhao Y."/>
            <person name="Bi W."/>
            <person name="Wu M."/>
            <person name="Zhao G."/>
            <person name="Gong Y."/>
            <person name="Li W."/>
            <person name="Zhang P."/>
        </authorList>
    </citation>
    <scope>NUCLEOTIDE SEQUENCE [LARGE SCALE GENOMIC DNA]</scope>
    <source>
        <strain evidence="4">DYQJB</strain>
        <tissue evidence="4">Leaf</tissue>
    </source>
</reference>
<dbReference type="EMBL" id="JBGMDY010000006">
    <property type="protein sequence ID" value="KAL2330069.1"/>
    <property type="molecule type" value="Genomic_DNA"/>
</dbReference>
<name>A0ABD1M2R2_9FABA</name>
<comment type="similarity">
    <text evidence="1">Belongs to the CSN7/EIF3M family. CSN7 subfamily.</text>
</comment>
<feature type="domain" description="PCI" evidence="3">
    <location>
        <begin position="1"/>
        <end position="154"/>
    </location>
</feature>
<evidence type="ECO:0000259" key="3">
    <source>
        <dbReference type="PROSITE" id="PS50250"/>
    </source>
</evidence>
<evidence type="ECO:0000256" key="1">
    <source>
        <dbReference type="ARBA" id="ARBA00008482"/>
    </source>
</evidence>
<evidence type="ECO:0000313" key="5">
    <source>
        <dbReference type="Proteomes" id="UP001603857"/>
    </source>
</evidence>